<dbReference type="Proteomes" id="UP000003167">
    <property type="component" value="Unassembled WGS sequence"/>
</dbReference>
<dbReference type="AlphaFoldDB" id="H1HLB1"/>
<reference evidence="1 2" key="1">
    <citation type="submission" date="2011-12" db="EMBL/GenBank/DDBJ databases">
        <title>The Genome Sequence of Prevotella maculosa OT 289.</title>
        <authorList>
            <consortium name="The Broad Institute Genome Sequencing Platform"/>
            <person name="Earl A."/>
            <person name="Ward D."/>
            <person name="Feldgarden M."/>
            <person name="Gevers D."/>
            <person name="Izard J."/>
            <person name="Blanton J.M."/>
            <person name="Mathney J."/>
            <person name="Tanner A.C."/>
            <person name="Dewhirst F.E."/>
            <person name="Young S.K."/>
            <person name="Zeng Q."/>
            <person name="Gargeya S."/>
            <person name="Fitzgerald M."/>
            <person name="Haas B."/>
            <person name="Abouelleil A."/>
            <person name="Alvarado L."/>
            <person name="Arachchi H.M."/>
            <person name="Berlin A."/>
            <person name="Chapman S.B."/>
            <person name="Gearin G."/>
            <person name="Goldberg J."/>
            <person name="Griggs A."/>
            <person name="Gujja S."/>
            <person name="Hansen M."/>
            <person name="Heiman D."/>
            <person name="Howarth C."/>
            <person name="Larimer J."/>
            <person name="Lui A."/>
            <person name="MacDonald P.J.P."/>
            <person name="McCowen C."/>
            <person name="Montmayeur A."/>
            <person name="Murphy C."/>
            <person name="Neiman D."/>
            <person name="Pearson M."/>
            <person name="Priest M."/>
            <person name="Roberts A."/>
            <person name="Saif S."/>
            <person name="Shea T."/>
            <person name="Sisk P."/>
            <person name="Stolte C."/>
            <person name="Sykes S."/>
            <person name="Wortman J."/>
            <person name="Nusbaum C."/>
            <person name="Birren B."/>
        </authorList>
    </citation>
    <scope>NUCLEOTIDE SEQUENCE [LARGE SCALE GENOMIC DNA]</scope>
    <source>
        <strain evidence="1 2">OT 289</strain>
    </source>
</reference>
<gene>
    <name evidence="1" type="ORF">HMPREF9944_00955</name>
</gene>
<dbReference type="HOGENOM" id="CLU_2397173_0_0_10"/>
<dbReference type="EMBL" id="AGEK01000018">
    <property type="protein sequence ID" value="EHO72243.1"/>
    <property type="molecule type" value="Genomic_DNA"/>
</dbReference>
<evidence type="ECO:0000313" key="1">
    <source>
        <dbReference type="EMBL" id="EHO72243.1"/>
    </source>
</evidence>
<evidence type="ECO:0000313" key="2">
    <source>
        <dbReference type="Proteomes" id="UP000003167"/>
    </source>
</evidence>
<comment type="caution">
    <text evidence="1">The sequence shown here is derived from an EMBL/GenBank/DDBJ whole genome shotgun (WGS) entry which is preliminary data.</text>
</comment>
<proteinExistence type="predicted"/>
<accession>H1HLB1</accession>
<sequence length="93" mass="10869">MADSGILVGCRPLILSSIEFLVSQRKHTRKPHRAYVRCGFTRIMNRKELTNHALEVVFDGRNAAQSEVLNEYFQYTFRDESRECRPDVNVFHP</sequence>
<organism evidence="1 2">
    <name type="scientific">Segatella maculosa OT 289</name>
    <dbReference type="NCBI Taxonomy" id="999422"/>
    <lineage>
        <taxon>Bacteria</taxon>
        <taxon>Pseudomonadati</taxon>
        <taxon>Bacteroidota</taxon>
        <taxon>Bacteroidia</taxon>
        <taxon>Bacteroidales</taxon>
        <taxon>Prevotellaceae</taxon>
        <taxon>Segatella</taxon>
    </lineage>
</organism>
<keyword evidence="2" id="KW-1185">Reference proteome</keyword>
<protein>
    <submittedName>
        <fullName evidence="1">Uncharacterized protein</fullName>
    </submittedName>
</protein>
<name>H1HLB1_9BACT</name>